<proteinExistence type="predicted"/>
<evidence type="ECO:0000313" key="1">
    <source>
        <dbReference type="EMBL" id="SPC34069.1"/>
    </source>
</evidence>
<dbReference type="RefSeq" id="WP_148695176.1">
    <property type="nucleotide sequence ID" value="NZ_LT981265.1"/>
</dbReference>
<evidence type="ECO:0008006" key="3">
    <source>
        <dbReference type="Google" id="ProtNLM"/>
    </source>
</evidence>
<dbReference type="AlphaFoldDB" id="A0A2K5AR47"/>
<protein>
    <recommendedName>
        <fullName evidence="3">ATP-binding protein</fullName>
    </recommendedName>
</protein>
<dbReference type="Gene3D" id="3.40.50.300">
    <property type="entry name" value="P-loop containing nucleotide triphosphate hydrolases"/>
    <property type="match status" value="1"/>
</dbReference>
<sequence>MVLCIRKRIKDFSEGHKLAYCSLLYRFVREASKYGVGVILASQRPSDFNSKC</sequence>
<dbReference type="KEGG" id="ncv:NCAV_0892"/>
<dbReference type="EMBL" id="LT981265">
    <property type="protein sequence ID" value="SPC34069.1"/>
    <property type="molecule type" value="Genomic_DNA"/>
</dbReference>
<accession>A0A2K5AR47</accession>
<organism evidence="1 2">
    <name type="scientific">Candidatus Nitrosocaldus cavascurensis</name>
    <dbReference type="NCBI Taxonomy" id="2058097"/>
    <lineage>
        <taxon>Archaea</taxon>
        <taxon>Nitrososphaerota</taxon>
        <taxon>Nitrososphaeria</taxon>
        <taxon>Candidatus Nitrosocaldales</taxon>
        <taxon>Candidatus Nitrosocaldaceae</taxon>
        <taxon>Candidatus Nitrosocaldus</taxon>
    </lineage>
</organism>
<gene>
    <name evidence="1" type="ORF">NCAV_0892</name>
</gene>
<keyword evidence="2" id="KW-1185">Reference proteome</keyword>
<dbReference type="InterPro" id="IPR027417">
    <property type="entry name" value="P-loop_NTPase"/>
</dbReference>
<name>A0A2K5AR47_9ARCH</name>
<dbReference type="GeneID" id="41594949"/>
<reference evidence="2" key="1">
    <citation type="submission" date="2018-01" db="EMBL/GenBank/DDBJ databases">
        <authorList>
            <person name="Kerou L M."/>
        </authorList>
    </citation>
    <scope>NUCLEOTIDE SEQUENCE [LARGE SCALE GENOMIC DNA]</scope>
    <source>
        <strain evidence="2">SCU2</strain>
    </source>
</reference>
<dbReference type="Proteomes" id="UP000236248">
    <property type="component" value="Chromosome NCAV"/>
</dbReference>
<evidence type="ECO:0000313" key="2">
    <source>
        <dbReference type="Proteomes" id="UP000236248"/>
    </source>
</evidence>